<accession>A0A8S1PIL5</accession>
<sequence length="34" mass="3974">MIKHFDSRTLINKSSFSKQKYLIKLMNSENNGSL</sequence>
<organism evidence="1 2">
    <name type="scientific">Paramecium sonneborni</name>
    <dbReference type="NCBI Taxonomy" id="65129"/>
    <lineage>
        <taxon>Eukaryota</taxon>
        <taxon>Sar</taxon>
        <taxon>Alveolata</taxon>
        <taxon>Ciliophora</taxon>
        <taxon>Intramacronucleata</taxon>
        <taxon>Oligohymenophorea</taxon>
        <taxon>Peniculida</taxon>
        <taxon>Parameciidae</taxon>
        <taxon>Paramecium</taxon>
    </lineage>
</organism>
<name>A0A8S1PIL5_9CILI</name>
<dbReference type="EMBL" id="CAJJDN010000078">
    <property type="protein sequence ID" value="CAD8102513.1"/>
    <property type="molecule type" value="Genomic_DNA"/>
</dbReference>
<proteinExistence type="predicted"/>
<keyword evidence="2" id="KW-1185">Reference proteome</keyword>
<evidence type="ECO:0000313" key="1">
    <source>
        <dbReference type="EMBL" id="CAD8102513.1"/>
    </source>
</evidence>
<dbReference type="Proteomes" id="UP000692954">
    <property type="component" value="Unassembled WGS sequence"/>
</dbReference>
<reference evidence="1" key="1">
    <citation type="submission" date="2021-01" db="EMBL/GenBank/DDBJ databases">
        <authorList>
            <consortium name="Genoscope - CEA"/>
            <person name="William W."/>
        </authorList>
    </citation>
    <scope>NUCLEOTIDE SEQUENCE</scope>
</reference>
<evidence type="ECO:0000313" key="2">
    <source>
        <dbReference type="Proteomes" id="UP000692954"/>
    </source>
</evidence>
<comment type="caution">
    <text evidence="1">The sequence shown here is derived from an EMBL/GenBank/DDBJ whole genome shotgun (WGS) entry which is preliminary data.</text>
</comment>
<dbReference type="AlphaFoldDB" id="A0A8S1PIL5"/>
<protein>
    <submittedName>
        <fullName evidence="1">Uncharacterized protein</fullName>
    </submittedName>
</protein>
<gene>
    <name evidence="1" type="ORF">PSON_ATCC_30995.1.T0780055</name>
</gene>